<dbReference type="Proteomes" id="UP000831251">
    <property type="component" value="Segment"/>
</dbReference>
<evidence type="ECO:0000256" key="5">
    <source>
        <dbReference type="ARBA" id="ARBA00022884"/>
    </source>
</evidence>
<evidence type="ECO:0000256" key="8">
    <source>
        <dbReference type="ARBA" id="ARBA00033344"/>
    </source>
</evidence>
<accession>A0AAE7JKT3</accession>
<keyword evidence="6 9" id="KW-0543">Viral nucleoprotein</keyword>
<evidence type="ECO:0000256" key="4">
    <source>
        <dbReference type="ARBA" id="ARBA00022844"/>
    </source>
</evidence>
<name>A0AAE7JKT3_9RHAB</name>
<evidence type="ECO:0000256" key="6">
    <source>
        <dbReference type="ARBA" id="ARBA00023086"/>
    </source>
</evidence>
<dbReference type="KEGG" id="vg:80538999"/>
<dbReference type="GO" id="GO:0019029">
    <property type="term" value="C:helical viral capsid"/>
    <property type="evidence" value="ECO:0007669"/>
    <property type="project" value="UniProtKB-UniRule"/>
</dbReference>
<keyword evidence="11" id="KW-1185">Reference proteome</keyword>
<evidence type="ECO:0000313" key="11">
    <source>
        <dbReference type="Proteomes" id="UP000831251"/>
    </source>
</evidence>
<keyword evidence="2 9" id="KW-1139">Helical capsid protein</keyword>
<dbReference type="Pfam" id="PF03216">
    <property type="entry name" value="Rhabdo_ncap_2"/>
    <property type="match status" value="1"/>
</dbReference>
<dbReference type="EMBL" id="MN872813">
    <property type="protein sequence ID" value="QNO38990.1"/>
    <property type="molecule type" value="Viral_cRNA"/>
</dbReference>
<dbReference type="GO" id="GO:0003723">
    <property type="term" value="F:RNA binding"/>
    <property type="evidence" value="ECO:0007669"/>
    <property type="project" value="UniProtKB-UniRule"/>
</dbReference>
<dbReference type="GO" id="GO:1990904">
    <property type="term" value="C:ribonucleoprotein complex"/>
    <property type="evidence" value="ECO:0007669"/>
    <property type="project" value="UniProtKB-UniRule"/>
</dbReference>
<dbReference type="GO" id="GO:0019013">
    <property type="term" value="C:viral nucleocapsid"/>
    <property type="evidence" value="ECO:0007669"/>
    <property type="project" value="UniProtKB-UniRule"/>
</dbReference>
<sequence length="414" mass="47275">MALSMKRGKIVKGRYAGVPDDVSTDVIPEKVFSDEEFINMNTYSVPLYEEVHETRAASKLYSLLYTNRNLSENIPYLILKIALSVRERKAGKGLVSLLMKAEGSLSFSKEVTTFLSDLPTEPEIAQAADVEDVPDDEKEIFGDTQAISSTTETKDYLFAGYMCAYLMRLCVKDPKNIIRSWGKMKENFINFYSSTEISDWPTPTEAHLVQLRNLLSSDTTIMKTWVKAIAEAEHRIAPSDAGLLRYLAILPFSYTGMHAYKLLLTVKKICNFNMQWIMEEMASPETIPALDEIYMILKTYERKDKTRKFYYKYARIVGPEYFQKIQTKNCPALVFLLISIINNKVESRQAHQNPENIVGAQGLTESLRERLRGAAKAIVERAPEQNKESYSETMREFLGKTPQITEDEEFLFGN</sequence>
<evidence type="ECO:0000256" key="1">
    <source>
        <dbReference type="ARBA" id="ARBA00014389"/>
    </source>
</evidence>
<dbReference type="GeneID" id="80538999"/>
<comment type="subunit">
    <text evidence="9">Homomultimerizes to form the nucleocapsid. Binds to viral genomic RNA.</text>
</comment>
<evidence type="ECO:0000256" key="9">
    <source>
        <dbReference type="RuleBase" id="RU369108"/>
    </source>
</evidence>
<keyword evidence="3 9" id="KW-0167">Capsid protein</keyword>
<evidence type="ECO:0000256" key="2">
    <source>
        <dbReference type="ARBA" id="ARBA00022497"/>
    </source>
</evidence>
<protein>
    <recommendedName>
        <fullName evidence="1 9">Nucleoprotein</fullName>
        <shortName evidence="9">NP</shortName>
        <shortName evidence="9">Protein N</shortName>
    </recommendedName>
    <alternativeName>
        <fullName evidence="8 9">Nucleocapsid protein</fullName>
    </alternativeName>
</protein>
<reference evidence="10 11" key="1">
    <citation type="journal article" date="2020" name="Arch.">
        <title>Molecular characterization of a novel cytorhabdovirus associated with paper mulberry mosaic disease.</title>
        <authorList>
            <person name="Qiu Y."/>
            <person name="Zhang S."/>
            <person name="Jin J."/>
            <person name="Xie J."/>
            <person name="Cao Y."/>
            <person name="Cao M."/>
        </authorList>
    </citation>
    <scope>NUCLEOTIDE SEQUENCE [LARGE SCALE GENOMIC DNA]</scope>
    <source>
        <strain evidence="10">SWU</strain>
    </source>
</reference>
<keyword evidence="9" id="KW-1035">Host cytoplasm</keyword>
<comment type="function">
    <text evidence="9">Encapsidates the genome, protecting it from nucleases. The encapsidated genomic RNA is termed the nucleocapsid (NC) and serves as template for viral transcription and replication.</text>
</comment>
<dbReference type="InterPro" id="IPR004902">
    <property type="entry name" value="Rhabdo_ncap_2"/>
</dbReference>
<comment type="subcellular location">
    <subcellularLocation>
        <location evidence="9">Virion</location>
    </subcellularLocation>
    <subcellularLocation>
        <location evidence="9">Host cytoplasm</location>
    </subcellularLocation>
</comment>
<organism evidence="10 11">
    <name type="scientific">paper mulberry mosaic associated virus</name>
    <dbReference type="NCBI Taxonomy" id="3071215"/>
    <lineage>
        <taxon>Viruses</taxon>
        <taxon>Riboviria</taxon>
        <taxon>Orthornavirae</taxon>
        <taxon>Negarnaviricota</taxon>
        <taxon>Haploviricotina</taxon>
        <taxon>Monjiviricetes</taxon>
        <taxon>Mononegavirales</taxon>
        <taxon>Rhabdoviridae</taxon>
        <taxon>Betarhabdovirinae</taxon>
        <taxon>Betacytorhabdovirus</taxon>
        <taxon>Betacytorhabdovirus broussonetiae</taxon>
        <taxon>Cytorhabdovirus broussonetiae</taxon>
    </lineage>
</organism>
<dbReference type="GO" id="GO:0030430">
    <property type="term" value="C:host cell cytoplasm"/>
    <property type="evidence" value="ECO:0007669"/>
    <property type="project" value="UniProtKB-SubCell"/>
</dbReference>
<keyword evidence="5 9" id="KW-0694">RNA-binding</keyword>
<keyword evidence="7 9" id="KW-0687">Ribonucleoprotein</keyword>
<proteinExistence type="inferred from homology"/>
<dbReference type="RefSeq" id="YP_010800393.1">
    <property type="nucleotide sequence ID" value="NC_076864.1"/>
</dbReference>
<evidence type="ECO:0000256" key="7">
    <source>
        <dbReference type="ARBA" id="ARBA00023274"/>
    </source>
</evidence>
<evidence type="ECO:0000256" key="3">
    <source>
        <dbReference type="ARBA" id="ARBA00022561"/>
    </source>
</evidence>
<comment type="similarity">
    <text evidence="9">Belongs to the cytorhabdovirus nucleocapsid protein family.</text>
</comment>
<keyword evidence="4 9" id="KW-0946">Virion</keyword>
<evidence type="ECO:0000313" key="10">
    <source>
        <dbReference type="EMBL" id="QNO38990.1"/>
    </source>
</evidence>